<dbReference type="Pfam" id="PF13360">
    <property type="entry name" value="PQQ_2"/>
    <property type="match status" value="3"/>
</dbReference>
<feature type="region of interest" description="Disordered" evidence="1">
    <location>
        <begin position="388"/>
        <end position="449"/>
    </location>
</feature>
<dbReference type="SUPFAM" id="SSF50998">
    <property type="entry name" value="Quinoprotein alcohol dehydrogenase-like"/>
    <property type="match status" value="3"/>
</dbReference>
<feature type="compositionally biased region" description="Gly residues" evidence="1">
    <location>
        <begin position="431"/>
        <end position="446"/>
    </location>
</feature>
<evidence type="ECO:0000313" key="3">
    <source>
        <dbReference type="EMBL" id="MCU4744781.1"/>
    </source>
</evidence>
<dbReference type="Gene3D" id="2.130.10.10">
    <property type="entry name" value="YVTN repeat-like/Quinoprotein amine dehydrogenase"/>
    <property type="match status" value="2"/>
</dbReference>
<accession>A0AAP2Z480</accession>
<dbReference type="AlphaFoldDB" id="A0AAP2Z480"/>
<feature type="domain" description="Pyrrolo-quinoline quinone repeat" evidence="2">
    <location>
        <begin position="22"/>
        <end position="69"/>
    </location>
</feature>
<dbReference type="PANTHER" id="PTHR34512:SF30">
    <property type="entry name" value="OUTER MEMBRANE PROTEIN ASSEMBLY FACTOR BAMB"/>
    <property type="match status" value="1"/>
</dbReference>
<dbReference type="InterPro" id="IPR011047">
    <property type="entry name" value="Quinoprotein_ADH-like_sf"/>
</dbReference>
<evidence type="ECO:0000313" key="4">
    <source>
        <dbReference type="Proteomes" id="UP001321018"/>
    </source>
</evidence>
<sequence>MGVGGAIAGIFLAGTVSATAATNGGTVEWTYEADQRARTAPTVVDGVVYVGMSDQPSHRLHAIDADTGDGLEEIFQSRPINEVTVVNDIVFIAQDGGDAAVEAYDAVTNERLYSVDMEHAPSTQPTVSDGIIYLGSDDGIVYALDAWTAEREWTFEIDDGVNSAPVVSDGTVYVGCNDETLYAIDAETGDEEWSFEANGPIRSSPTVADGTVYVGEAGGRLLAVDAADGQLEWEYQLQPTNVSSSPTVSNGTVYIGDWEGYMYAVDAEDGTEEWTTNVTDEARDSSGEGDKVRSSPTVAEGTVFVFSDDGYLYALDADSGSVAWRFDTETPIGIMRHAPSPTVVDGVVYFANETTVYAVNAGVSGSGTGTRMQYGTLGHHDVWAETAAAADRPSLEEIEQQRESRDGRSTDTENGGTGDGVGGSESDDDGTGGAESGDDGSPGPGAVGALAGLAGVSYLLARRSSEEGTR</sequence>
<reference evidence="3" key="1">
    <citation type="submission" date="2022-09" db="EMBL/GenBank/DDBJ databases">
        <title>Enrichment on poylsaccharides allowed isolation of novel metabolic and taxonomic groups of Haloarchaea.</title>
        <authorList>
            <person name="Sorokin D.Y."/>
            <person name="Elcheninov A.G."/>
            <person name="Khizhniak T.V."/>
            <person name="Kolganova T.V."/>
            <person name="Kublanov I.V."/>
        </authorList>
    </citation>
    <scope>NUCLEOTIDE SEQUENCE</scope>
    <source>
        <strain evidence="3">AArc-xg1-1</strain>
    </source>
</reference>
<dbReference type="EMBL" id="JAOPKA010000045">
    <property type="protein sequence ID" value="MCU4744781.1"/>
    <property type="molecule type" value="Genomic_DNA"/>
</dbReference>
<feature type="domain" description="Pyrrolo-quinoline quinone repeat" evidence="2">
    <location>
        <begin position="98"/>
        <end position="240"/>
    </location>
</feature>
<name>A0AAP2Z480_9EURY</name>
<gene>
    <name evidence="3" type="ORF">OB960_25795</name>
</gene>
<dbReference type="Gene3D" id="2.40.10.480">
    <property type="match status" value="1"/>
</dbReference>
<dbReference type="InterPro" id="IPR002372">
    <property type="entry name" value="PQQ_rpt_dom"/>
</dbReference>
<evidence type="ECO:0000256" key="1">
    <source>
        <dbReference type="SAM" id="MobiDB-lite"/>
    </source>
</evidence>
<organism evidence="3 4">
    <name type="scientific">Natronoglomus mannanivorans</name>
    <dbReference type="NCBI Taxonomy" id="2979990"/>
    <lineage>
        <taxon>Archaea</taxon>
        <taxon>Methanobacteriati</taxon>
        <taxon>Methanobacteriota</taxon>
        <taxon>Stenosarchaea group</taxon>
        <taxon>Halobacteria</taxon>
        <taxon>Halobacteriales</taxon>
        <taxon>Natrialbaceae</taxon>
        <taxon>Natronoglomus</taxon>
    </lineage>
</organism>
<dbReference type="InterPro" id="IPR018391">
    <property type="entry name" value="PQQ_b-propeller_rpt"/>
</dbReference>
<evidence type="ECO:0000259" key="2">
    <source>
        <dbReference type="Pfam" id="PF13360"/>
    </source>
</evidence>
<proteinExistence type="predicted"/>
<feature type="domain" description="Pyrrolo-quinoline quinone repeat" evidence="2">
    <location>
        <begin position="242"/>
        <end position="361"/>
    </location>
</feature>
<dbReference type="PANTHER" id="PTHR34512">
    <property type="entry name" value="CELL SURFACE PROTEIN"/>
    <property type="match status" value="1"/>
</dbReference>
<comment type="caution">
    <text evidence="3">The sequence shown here is derived from an EMBL/GenBank/DDBJ whole genome shotgun (WGS) entry which is preliminary data.</text>
</comment>
<dbReference type="SMART" id="SM00564">
    <property type="entry name" value="PQQ"/>
    <property type="match status" value="7"/>
</dbReference>
<feature type="compositionally biased region" description="Basic and acidic residues" evidence="1">
    <location>
        <begin position="393"/>
        <end position="411"/>
    </location>
</feature>
<dbReference type="InterPro" id="IPR015943">
    <property type="entry name" value="WD40/YVTN_repeat-like_dom_sf"/>
</dbReference>
<dbReference type="Proteomes" id="UP001321018">
    <property type="component" value="Unassembled WGS sequence"/>
</dbReference>
<protein>
    <submittedName>
        <fullName evidence="3">PQQ-binding-like beta-propeller repeat protein</fullName>
    </submittedName>
</protein>